<dbReference type="SMART" id="SM00823">
    <property type="entry name" value="PKS_PP"/>
    <property type="match status" value="2"/>
</dbReference>
<feature type="domain" description="Carrier" evidence="6">
    <location>
        <begin position="2904"/>
        <end position="2980"/>
    </location>
</feature>
<dbReference type="Gene3D" id="3.40.366.10">
    <property type="entry name" value="Malonyl-Coenzyme A Acyl Carrier Protein, domain 2"/>
    <property type="match status" value="2"/>
</dbReference>
<evidence type="ECO:0000256" key="2">
    <source>
        <dbReference type="ARBA" id="ARBA00022553"/>
    </source>
</evidence>
<dbReference type="SUPFAM" id="SSF55048">
    <property type="entry name" value="Probable ACP-binding domain of malonyl-CoA ACP transacylase"/>
    <property type="match status" value="1"/>
</dbReference>
<dbReference type="Gene3D" id="3.40.50.1820">
    <property type="entry name" value="alpha/beta hydrolase"/>
    <property type="match status" value="1"/>
</dbReference>
<name>A0ABW1NNU0_9ACTN</name>
<feature type="domain" description="Carrier" evidence="6">
    <location>
        <begin position="1321"/>
        <end position="1396"/>
    </location>
</feature>
<proteinExistence type="predicted"/>
<dbReference type="InterPro" id="IPR016036">
    <property type="entry name" value="Malonyl_transacylase_ACP-bd"/>
</dbReference>
<dbReference type="Gene3D" id="3.40.47.10">
    <property type="match status" value="2"/>
</dbReference>
<dbReference type="Gene3D" id="3.40.50.720">
    <property type="entry name" value="NAD(P)-binding Rossmann-like Domain"/>
    <property type="match status" value="2"/>
</dbReference>
<dbReference type="Pfam" id="PF02801">
    <property type="entry name" value="Ketoacyl-synt_C"/>
    <property type="match status" value="2"/>
</dbReference>
<dbReference type="Proteomes" id="UP001596137">
    <property type="component" value="Unassembled WGS sequence"/>
</dbReference>
<dbReference type="Gene3D" id="1.10.1200.10">
    <property type="entry name" value="ACP-like"/>
    <property type="match status" value="1"/>
</dbReference>
<dbReference type="EMBL" id="JBHSRF010000052">
    <property type="protein sequence ID" value="MFC6084946.1"/>
    <property type="molecule type" value="Genomic_DNA"/>
</dbReference>
<organism evidence="8 9">
    <name type="scientific">Sphaerisporangium aureirubrum</name>
    <dbReference type="NCBI Taxonomy" id="1544736"/>
    <lineage>
        <taxon>Bacteria</taxon>
        <taxon>Bacillati</taxon>
        <taxon>Actinomycetota</taxon>
        <taxon>Actinomycetes</taxon>
        <taxon>Streptosporangiales</taxon>
        <taxon>Streptosporangiaceae</taxon>
        <taxon>Sphaerisporangium</taxon>
    </lineage>
</organism>
<dbReference type="InterPro" id="IPR020806">
    <property type="entry name" value="PKS_PP-bd"/>
</dbReference>
<dbReference type="PANTHER" id="PTHR43775">
    <property type="entry name" value="FATTY ACID SYNTHASE"/>
    <property type="match status" value="1"/>
</dbReference>
<dbReference type="PROSITE" id="PS00012">
    <property type="entry name" value="PHOSPHOPANTETHEINE"/>
    <property type="match status" value="2"/>
</dbReference>
<dbReference type="Pfam" id="PF08659">
    <property type="entry name" value="KR"/>
    <property type="match status" value="2"/>
</dbReference>
<dbReference type="SMART" id="SM00827">
    <property type="entry name" value="PKS_AT"/>
    <property type="match status" value="1"/>
</dbReference>
<dbReference type="InterPro" id="IPR032821">
    <property type="entry name" value="PKS_assoc"/>
</dbReference>
<keyword evidence="9" id="KW-1185">Reference proteome</keyword>
<accession>A0ABW1NNU0</accession>
<feature type="region of interest" description="Disordered" evidence="5">
    <location>
        <begin position="2346"/>
        <end position="2369"/>
    </location>
</feature>
<feature type="region of interest" description="Disordered" evidence="5">
    <location>
        <begin position="803"/>
        <end position="823"/>
    </location>
</feature>
<dbReference type="PANTHER" id="PTHR43775:SF51">
    <property type="entry name" value="INACTIVE PHENOLPHTHIOCEROL SYNTHESIS POLYKETIDE SYNTHASE TYPE I PKS1-RELATED"/>
    <property type="match status" value="1"/>
</dbReference>
<dbReference type="Gene3D" id="3.30.70.3290">
    <property type="match status" value="1"/>
</dbReference>
<dbReference type="InterPro" id="IPR020841">
    <property type="entry name" value="PKS_Beta-ketoAc_synthase_dom"/>
</dbReference>
<feature type="compositionally biased region" description="Basic and acidic residues" evidence="5">
    <location>
        <begin position="2992"/>
        <end position="3002"/>
    </location>
</feature>
<feature type="domain" description="Ketosynthase family 3 (KS3)" evidence="7">
    <location>
        <begin position="1437"/>
        <end position="1864"/>
    </location>
</feature>
<dbReference type="InterPro" id="IPR029058">
    <property type="entry name" value="AB_hydrolase_fold"/>
</dbReference>
<evidence type="ECO:0000256" key="3">
    <source>
        <dbReference type="ARBA" id="ARBA00022679"/>
    </source>
</evidence>
<dbReference type="InterPro" id="IPR036291">
    <property type="entry name" value="NAD(P)-bd_dom_sf"/>
</dbReference>
<evidence type="ECO:0000259" key="6">
    <source>
        <dbReference type="PROSITE" id="PS50075"/>
    </source>
</evidence>
<dbReference type="InterPro" id="IPR014030">
    <property type="entry name" value="Ketoacyl_synth_N"/>
</dbReference>
<evidence type="ECO:0000256" key="1">
    <source>
        <dbReference type="ARBA" id="ARBA00022450"/>
    </source>
</evidence>
<dbReference type="InterPro" id="IPR050091">
    <property type="entry name" value="PKS_NRPS_Biosynth_Enz"/>
</dbReference>
<comment type="caution">
    <text evidence="8">The sequence shown here is derived from an EMBL/GenBank/DDBJ whole genome shotgun (WGS) entry which is preliminary data.</text>
</comment>
<dbReference type="InterPro" id="IPR049490">
    <property type="entry name" value="C883_1060-like_KR_N"/>
</dbReference>
<dbReference type="SMART" id="SM00825">
    <property type="entry name" value="PKS_KS"/>
    <property type="match status" value="2"/>
</dbReference>
<evidence type="ECO:0000313" key="8">
    <source>
        <dbReference type="EMBL" id="MFC6084946.1"/>
    </source>
</evidence>
<dbReference type="Pfam" id="PF16197">
    <property type="entry name" value="KAsynt_C_assoc"/>
    <property type="match status" value="2"/>
</dbReference>
<keyword evidence="4" id="KW-0012">Acyltransferase</keyword>
<dbReference type="InterPro" id="IPR009081">
    <property type="entry name" value="PP-bd_ACP"/>
</dbReference>
<sequence>MTDETTTELSGLSGTDIAIVGMAGRFPGAADTRELWALLHDGRTGVTRFTDDELRRAGVSEHLLADPAYVKAGAVLDGVDLFDPAFFGLSAKEAQLLDPQQRLFLECSWTALEDAGCDPSRFDGLIGIFGGAAWSTYLTNNLLPNKPLVASTGELAIGLGNEKDSLTTRVSHILGLAGPSLGIQSYCSTSLVAVATAATSLAGGECDFALAGGVSVQVPHRVGYLYQEGGMTSPDGSCAAFDESALGTPVGSGVAVVALRRLEDALRDGDRVYAVIRGWAVNNDAGRKVGFTAPGVGGQAAVVAEALASAGLVPGDIDYLEAHGTGTALGDAAELAALQKVFDGQTCLIGSVKTNVGHLDRAAGATGLIKAALSLHHERLPATLNFRTPNRQLRLGGATLDVVTERRDWARGERPRRAGVSAFGIGGTNAHVVLEEAPYLARETTGGTGVELLVWSGRTASAADRLTRRLARRLTGDTPDGFLADVAHTLQRGRAAFEHRRFVVATGAGAAATALRAGSDVAARQEPRTDRVVRLLVPDRHTDLGWAEGLHAAEPWFRDPVEDCLARAAEVTGAPIRSLAASPPQVAAFAAAYGLGRWLRDRGVGAAAVLGHRTGVAVAACLAGALPLREALAVAMTAADLTDPAALADWLRRHVTFTAPAIAVWSNLTGEPIDATAARDPETWARLLTAADFTAADALSRDEDTVLLELGADGLLSSATRRPSPTTGLTLRLDGDTGTAQHAAYALIGRLWLAGVPVDWARFHQGRPLRKVDLPGHPLDRARYWIDPPAAAGAGAALAAAPGAGTDTAARPSGPGAGPAAEPPGEVFLTAPAWEPVPGPSPAPWPSPPHVLLLADDGPTGRDLRTRLTELGVPLTVVRPGAGLRLAGDGCAIDPERPDHYADLVRWAGEQAGDRPVLAMHLWALDARDPARNAVLGFASVAALARALGESVLDGPQLLAVTRGGCAAAPGDVPVPEQAAVAPVCLVARQEYPGLLCRAVDLGAADTDAAGVADALLEEARRPAHDVAVALRDGVRLVARHAPVPAPAAPRSAIRAGGTYLITGGLGDVGPLVATHLAERGAARVVLTSRTGRSETPPALGRLTAAGAEVEIAVADVTDTARMRELVGELTRRHGRIDGVVHAAGETGLDGFVALRDLGAAGTERHFAPKLGGARVLREVLDELPATQAPDFCLLFSSVAAVLGGIGFAAYAAANAALTAVAEAAEAVPGGTRWLAVQWDTWAPTARRLAGGPGAAFVEHAMTVDQSTAALDGALASAYPAMTATAADPARRIAGRLPEPAAPASEVQRFPRPDLAQPFVPPAPGVERRLAAIWAEQLGLREVGAQDNFFDLGGNSLLGLQLLTTVARELGTRLPAVALFEAPTVRSLAMLLQPPPTAAATTTPAEPRPEPVAAHTTPVAAPAPGIIAPVADAPVRDQRIAIVGMSGRFPGAASVAELWQNLLDGTESISFFSPEELAEAGVGPELSGRPDYVPARPVLDGIADFDAGFFGFSPRAAALTDPQQRMFLEVCWEALEHAGYGAPGGRGRVGVFGGTNISTYFMHSGQYDLLAAGEVNDYEAVMGNDKDALTTTVSYTFDLTGPSIAVQTFCSTSLVAAHLACRSLRAGECELALAGGVSIRVPNRVGHLYQEGGMASPDGHVRAFDAQARGSMFGDGAAVVVLKPLADALRDGDTVWAVIRGSAMNNDGAMKVGYTAPSVAGQATVIRDALTDAGVRPQDVGYVEAHGTGTPLGDPIEVAALTRAFGSDVERGSCALGSVKTNVGHLDRAAGVTGLIKAALAVRAGVLPRQLHFTEPNPEIDFAGSPFYVQAELTPFPGGPGRPRIAGVNSLGMGGTNVHMVVEQPPAADPAEPAGHARRYHALLLSARGDEAAEQACRRLGERLLAGDAPQLADAAFTLQTGRAVFSHRRALVTASLQEAGASLAGLPGAPGPMARTDATRERRAAFVFAGVGEQYPGMVTELYRREPVFRAALDECAVVIRECDPRIDTVGLLTGARAGGHDLAALLGRAADAGSGDERAAALRRTDVAQPLVFAAEYAIARTLMAWGVQPELMIGYSLGEYVAACLAGVLSLRDALRLVTHRAALISTMPAGAMLAVPLSRARLCDRFGPLEPAGLDVAVVNGPDSLVVAGTVAAVRELAARLTAQGVASRELDTTHAFHSRQLAPLRAELTAWIAANVTLHPPATPYLSNVTGAPADAGLVCDPAYWARHMCETVRFADGMRAVVERSDLAVVEIGPGQSLGAMIRSSDCPRARWPLIVATLPAAHDPRPDDLALTDGLARLWLTGVSVDWQAMHGPTGGARARRRVPLPTYPFQRQRYWLDSASGSRPRPAGASVPGQEGGGPLAEVGRLPRLDEQDWLYAPTWRQLPPAGAVRPATGSWLVFTGAGRAAELTTAVRDAVAAVGGDTVLVHAGPEYAEDGDGFRIRPGSLEDTVRLLRELRTREFQPDRVLHLWTLADPPAEQEHVRLGFETLTALARAAGEVGWGDWALDVVTRATQQVLPGDELQPARAMVTGPVRVIPLEYPRVRTRLIDVPDAAGPCVLDAVLAGDGEQVVAVRHGMRWACDHARLPGVADGGDLLRDEGVYLITGGLGGIGLAMAEELARERRARLVLFGRTGLPPRRDWDAIATGAAGEVDERTRRRVTAVRGLLDAGAEVEVVAGDVSSPPDVEKAVGRAFERFGALHGVFHAAGVPGIGLMQLKDPADFGRALAPKVAGTEALAAALRTGQSDEIALDFLALFSSITSVTGGGPGQVDYCAANAYLDAFARARATTGRRTVAVGWGEWRWNAWSAGLDGYDPALREFFTRHRARFGIGFDEGWRALCRSLAAGLPHVIVSTQDFGSIVRLSTGFDVDTVRRPSDGAPGTRYPRPELATAYAAPQTATEQIVAGAWGEVLRLDQVGIADNFFELGGNSLIGIDLIGRLRGALDLAELPPHVLYEAPTVEELARLADTLRHGADGDQPGADGQRRDRADRRRVALQNGAPQRRRKR</sequence>
<dbReference type="InterPro" id="IPR014031">
    <property type="entry name" value="Ketoacyl_synth_C"/>
</dbReference>
<dbReference type="InterPro" id="IPR006162">
    <property type="entry name" value="Ppantetheine_attach_site"/>
</dbReference>
<dbReference type="PROSITE" id="PS52004">
    <property type="entry name" value="KS3_2"/>
    <property type="match status" value="2"/>
</dbReference>
<dbReference type="InterPro" id="IPR016039">
    <property type="entry name" value="Thiolase-like"/>
</dbReference>
<dbReference type="InterPro" id="IPR014043">
    <property type="entry name" value="Acyl_transferase_dom"/>
</dbReference>
<evidence type="ECO:0000313" key="9">
    <source>
        <dbReference type="Proteomes" id="UP001596137"/>
    </source>
</evidence>
<dbReference type="SUPFAM" id="SSF52151">
    <property type="entry name" value="FabD/lysophospholipase-like"/>
    <property type="match status" value="2"/>
</dbReference>
<dbReference type="Pfam" id="PF00109">
    <property type="entry name" value="ketoacyl-synt"/>
    <property type="match status" value="2"/>
</dbReference>
<dbReference type="InterPro" id="IPR036736">
    <property type="entry name" value="ACP-like_sf"/>
</dbReference>
<dbReference type="Pfam" id="PF00550">
    <property type="entry name" value="PP-binding"/>
    <property type="match status" value="2"/>
</dbReference>
<dbReference type="InterPro" id="IPR013968">
    <property type="entry name" value="PKS_KR"/>
</dbReference>
<feature type="region of interest" description="Disordered" evidence="5">
    <location>
        <begin position="2980"/>
        <end position="3016"/>
    </location>
</feature>
<dbReference type="InterPro" id="IPR057326">
    <property type="entry name" value="KR_dom"/>
</dbReference>
<keyword evidence="3" id="KW-0808">Transferase</keyword>
<feature type="domain" description="Ketosynthase family 3 (KS3)" evidence="7">
    <location>
        <begin position="14"/>
        <end position="436"/>
    </location>
</feature>
<dbReference type="PROSITE" id="PS50075">
    <property type="entry name" value="CARRIER"/>
    <property type="match status" value="2"/>
</dbReference>
<dbReference type="SUPFAM" id="SSF53901">
    <property type="entry name" value="Thiolase-like"/>
    <property type="match status" value="2"/>
</dbReference>
<dbReference type="CDD" id="cd00833">
    <property type="entry name" value="PKS"/>
    <property type="match status" value="2"/>
</dbReference>
<evidence type="ECO:0000256" key="4">
    <source>
        <dbReference type="ARBA" id="ARBA00023315"/>
    </source>
</evidence>
<dbReference type="SMART" id="SM00822">
    <property type="entry name" value="PKS_KR"/>
    <property type="match status" value="2"/>
</dbReference>
<reference evidence="9" key="1">
    <citation type="journal article" date="2019" name="Int. J. Syst. Evol. Microbiol.">
        <title>The Global Catalogue of Microorganisms (GCM) 10K type strain sequencing project: providing services to taxonomists for standard genome sequencing and annotation.</title>
        <authorList>
            <consortium name="The Broad Institute Genomics Platform"/>
            <consortium name="The Broad Institute Genome Sequencing Center for Infectious Disease"/>
            <person name="Wu L."/>
            <person name="Ma J."/>
        </authorList>
    </citation>
    <scope>NUCLEOTIDE SEQUENCE [LARGE SCALE GENOMIC DNA]</scope>
    <source>
        <strain evidence="9">JCM 30346</strain>
    </source>
</reference>
<dbReference type="Pfam" id="PF21394">
    <property type="entry name" value="Beta-ketacyl_N"/>
    <property type="match status" value="1"/>
</dbReference>
<protein>
    <submittedName>
        <fullName evidence="8">SDR family NAD(P)-dependent oxidoreductase</fullName>
    </submittedName>
</protein>
<dbReference type="InterPro" id="IPR016035">
    <property type="entry name" value="Acyl_Trfase/lysoPLipase"/>
</dbReference>
<dbReference type="SUPFAM" id="SSF51735">
    <property type="entry name" value="NAD(P)-binding Rossmann-fold domains"/>
    <property type="match status" value="4"/>
</dbReference>
<gene>
    <name evidence="8" type="ORF">ACFP1K_27550</name>
</gene>
<evidence type="ECO:0000256" key="5">
    <source>
        <dbReference type="SAM" id="MobiDB-lite"/>
    </source>
</evidence>
<dbReference type="InterPro" id="IPR001227">
    <property type="entry name" value="Ac_transferase_dom_sf"/>
</dbReference>
<dbReference type="RefSeq" id="WP_380758554.1">
    <property type="nucleotide sequence ID" value="NZ_JBHSRF010000052.1"/>
</dbReference>
<keyword evidence="2" id="KW-0597">Phosphoprotein</keyword>
<evidence type="ECO:0000259" key="7">
    <source>
        <dbReference type="PROSITE" id="PS52004"/>
    </source>
</evidence>
<keyword evidence="1" id="KW-0596">Phosphopantetheine</keyword>
<dbReference type="Pfam" id="PF00698">
    <property type="entry name" value="Acyl_transf_1"/>
    <property type="match status" value="1"/>
</dbReference>
<dbReference type="SUPFAM" id="SSF47336">
    <property type="entry name" value="ACP-like"/>
    <property type="match status" value="2"/>
</dbReference>